<feature type="transmembrane region" description="Helical" evidence="1">
    <location>
        <begin position="103"/>
        <end position="122"/>
    </location>
</feature>
<evidence type="ECO:0000256" key="1">
    <source>
        <dbReference type="SAM" id="Phobius"/>
    </source>
</evidence>
<feature type="transmembrane region" description="Helical" evidence="1">
    <location>
        <begin position="73"/>
        <end position="91"/>
    </location>
</feature>
<sequence>MTTILLGLHIIGALVTGLFILKAFILLWKNQPEKYQSVAANLGFSLIFQVGTGSLLALLSKEMISPASFCSKILLYLAAVAIAEFLLFRKMRSKSRDFFPDRIVATSFIVSIITTVSVVFYLQF</sequence>
<feature type="transmembrane region" description="Helical" evidence="1">
    <location>
        <begin position="40"/>
        <end position="61"/>
    </location>
</feature>
<dbReference type="Proteomes" id="UP000178597">
    <property type="component" value="Unassembled WGS sequence"/>
</dbReference>
<dbReference type="EMBL" id="MFZP01000025">
    <property type="protein sequence ID" value="OGK27577.1"/>
    <property type="molecule type" value="Genomic_DNA"/>
</dbReference>
<reference evidence="2 3" key="1">
    <citation type="journal article" date="2016" name="Nat. Commun.">
        <title>Thousands of microbial genomes shed light on interconnected biogeochemical processes in an aquifer system.</title>
        <authorList>
            <person name="Anantharaman K."/>
            <person name="Brown C.T."/>
            <person name="Hug L.A."/>
            <person name="Sharon I."/>
            <person name="Castelle C.J."/>
            <person name="Probst A.J."/>
            <person name="Thomas B.C."/>
            <person name="Singh A."/>
            <person name="Wilkins M.J."/>
            <person name="Karaoz U."/>
            <person name="Brodie E.L."/>
            <person name="Williams K.H."/>
            <person name="Hubbard S.S."/>
            <person name="Banfield J.F."/>
        </authorList>
    </citation>
    <scope>NUCLEOTIDE SEQUENCE [LARGE SCALE GENOMIC DNA]</scope>
</reference>
<proteinExistence type="predicted"/>
<protein>
    <submittedName>
        <fullName evidence="2">Uncharacterized protein</fullName>
    </submittedName>
</protein>
<evidence type="ECO:0000313" key="2">
    <source>
        <dbReference type="EMBL" id="OGK27577.1"/>
    </source>
</evidence>
<keyword evidence="1" id="KW-1133">Transmembrane helix</keyword>
<gene>
    <name evidence="2" type="ORF">A3C28_06120</name>
</gene>
<accession>A0A1F7H858</accession>
<feature type="transmembrane region" description="Helical" evidence="1">
    <location>
        <begin position="6"/>
        <end position="28"/>
    </location>
</feature>
<dbReference type="AlphaFoldDB" id="A0A1F7H858"/>
<keyword evidence="1" id="KW-0472">Membrane</keyword>
<organism evidence="2 3">
    <name type="scientific">Candidatus Roizmanbacteria bacterium RIFCSPHIGHO2_02_FULL_39_9</name>
    <dbReference type="NCBI Taxonomy" id="1802040"/>
    <lineage>
        <taxon>Bacteria</taxon>
        <taxon>Candidatus Roizmaniibacteriota</taxon>
    </lineage>
</organism>
<keyword evidence="1" id="KW-0812">Transmembrane</keyword>
<evidence type="ECO:0000313" key="3">
    <source>
        <dbReference type="Proteomes" id="UP000178597"/>
    </source>
</evidence>
<name>A0A1F7H858_9BACT</name>
<comment type="caution">
    <text evidence="2">The sequence shown here is derived from an EMBL/GenBank/DDBJ whole genome shotgun (WGS) entry which is preliminary data.</text>
</comment>
<dbReference type="STRING" id="1802040.A3C28_06120"/>